<reference evidence="1" key="1">
    <citation type="submission" date="2014-05" db="EMBL/GenBank/DDBJ databases">
        <authorList>
            <person name="Chronopoulou M."/>
        </authorList>
    </citation>
    <scope>NUCLEOTIDE SEQUENCE</scope>
    <source>
        <tissue evidence="1">Whole organism</tissue>
    </source>
</reference>
<dbReference type="EMBL" id="HACA01002817">
    <property type="protein sequence ID" value="CDW20178.1"/>
    <property type="molecule type" value="Transcribed_RNA"/>
</dbReference>
<proteinExistence type="predicted"/>
<evidence type="ECO:0000313" key="1">
    <source>
        <dbReference type="EMBL" id="CDW20178.1"/>
    </source>
</evidence>
<organism evidence="1">
    <name type="scientific">Lepeophtheirus salmonis</name>
    <name type="common">Salmon louse</name>
    <name type="synonym">Caligus salmonis</name>
    <dbReference type="NCBI Taxonomy" id="72036"/>
    <lineage>
        <taxon>Eukaryota</taxon>
        <taxon>Metazoa</taxon>
        <taxon>Ecdysozoa</taxon>
        <taxon>Arthropoda</taxon>
        <taxon>Crustacea</taxon>
        <taxon>Multicrustacea</taxon>
        <taxon>Hexanauplia</taxon>
        <taxon>Copepoda</taxon>
        <taxon>Siphonostomatoida</taxon>
        <taxon>Caligidae</taxon>
        <taxon>Lepeophtheirus</taxon>
    </lineage>
</organism>
<name>A0A0K2T2C2_LEPSM</name>
<sequence>MRGYLQRYKVRTYKPLPTCVCTLYIGPNMEFQSTLWARSGRRTTYLSGQRKCAPPPLRTRCQPIGLHFFGACCVKDLHCPSPKYQKLEGHHHPALGSHV</sequence>
<dbReference type="AlphaFoldDB" id="A0A0K2T2C2"/>
<protein>
    <submittedName>
        <fullName evidence="1">Uncharacterized protein</fullName>
    </submittedName>
</protein>
<accession>A0A0K2T2C2</accession>